<protein>
    <submittedName>
        <fullName evidence="2">Uncharacterized protein</fullName>
    </submittedName>
</protein>
<name>A0A9P9IX99_9PLEO</name>
<feature type="compositionally biased region" description="Basic and acidic residues" evidence="1">
    <location>
        <begin position="112"/>
        <end position="128"/>
    </location>
</feature>
<reference evidence="2" key="1">
    <citation type="journal article" date="2021" name="Nat. Commun.">
        <title>Genetic determinants of endophytism in the Arabidopsis root mycobiome.</title>
        <authorList>
            <person name="Mesny F."/>
            <person name="Miyauchi S."/>
            <person name="Thiergart T."/>
            <person name="Pickel B."/>
            <person name="Atanasova L."/>
            <person name="Karlsson M."/>
            <person name="Huettel B."/>
            <person name="Barry K.W."/>
            <person name="Haridas S."/>
            <person name="Chen C."/>
            <person name="Bauer D."/>
            <person name="Andreopoulos W."/>
            <person name="Pangilinan J."/>
            <person name="LaButti K."/>
            <person name="Riley R."/>
            <person name="Lipzen A."/>
            <person name="Clum A."/>
            <person name="Drula E."/>
            <person name="Henrissat B."/>
            <person name="Kohler A."/>
            <person name="Grigoriev I.V."/>
            <person name="Martin F.M."/>
            <person name="Hacquard S."/>
        </authorList>
    </citation>
    <scope>NUCLEOTIDE SEQUENCE</scope>
    <source>
        <strain evidence="2">MPI-CAGE-CH-0243</strain>
    </source>
</reference>
<comment type="caution">
    <text evidence="2">The sequence shown here is derived from an EMBL/GenBank/DDBJ whole genome shotgun (WGS) entry which is preliminary data.</text>
</comment>
<dbReference type="EMBL" id="JAGMWT010000001">
    <property type="protein sequence ID" value="KAH7139083.1"/>
    <property type="molecule type" value="Genomic_DNA"/>
</dbReference>
<feature type="compositionally biased region" description="Basic and acidic residues" evidence="1">
    <location>
        <begin position="174"/>
        <end position="195"/>
    </location>
</feature>
<dbReference type="AlphaFoldDB" id="A0A9P9IX99"/>
<evidence type="ECO:0000256" key="1">
    <source>
        <dbReference type="SAM" id="MobiDB-lite"/>
    </source>
</evidence>
<evidence type="ECO:0000313" key="3">
    <source>
        <dbReference type="Proteomes" id="UP000700596"/>
    </source>
</evidence>
<evidence type="ECO:0000313" key="2">
    <source>
        <dbReference type="EMBL" id="KAH7139083.1"/>
    </source>
</evidence>
<gene>
    <name evidence="2" type="ORF">B0J11DRAFT_34985</name>
</gene>
<dbReference type="Proteomes" id="UP000700596">
    <property type="component" value="Unassembled WGS sequence"/>
</dbReference>
<accession>A0A9P9IX99</accession>
<feature type="region of interest" description="Disordered" evidence="1">
    <location>
        <begin position="81"/>
        <end position="215"/>
    </location>
</feature>
<feature type="region of interest" description="Disordered" evidence="1">
    <location>
        <begin position="1"/>
        <end position="60"/>
    </location>
</feature>
<organism evidence="2 3">
    <name type="scientific">Dendryphion nanum</name>
    <dbReference type="NCBI Taxonomy" id="256645"/>
    <lineage>
        <taxon>Eukaryota</taxon>
        <taxon>Fungi</taxon>
        <taxon>Dikarya</taxon>
        <taxon>Ascomycota</taxon>
        <taxon>Pezizomycotina</taxon>
        <taxon>Dothideomycetes</taxon>
        <taxon>Pleosporomycetidae</taxon>
        <taxon>Pleosporales</taxon>
        <taxon>Torulaceae</taxon>
        <taxon>Dendryphion</taxon>
    </lineage>
</organism>
<feature type="compositionally biased region" description="Basic and acidic residues" evidence="1">
    <location>
        <begin position="205"/>
        <end position="215"/>
    </location>
</feature>
<sequence>MVEARSSLPTYRSPVPISGLNSIPPTPPVIINTAVPGSRNSYSYLSPPPPPPEPRTSDSIMGEVPISRIAVVPIQDPQITSNALQSDYPPPPEYPGRTGPSDEYTWVRSSNRTRDKSRSVHASRERDPYAAAYEYTDSYRPRHRTESYDRSAERRMRETLGARHSVRPGVTIYRNERGERDREGERNVERDRMRDAYSYSPQVYDYRERSRGSRY</sequence>
<keyword evidence="3" id="KW-1185">Reference proteome</keyword>
<feature type="compositionally biased region" description="Basic and acidic residues" evidence="1">
    <location>
        <begin position="137"/>
        <end position="161"/>
    </location>
</feature>
<proteinExistence type="predicted"/>